<keyword evidence="4" id="KW-0547">Nucleotide-binding</keyword>
<dbReference type="Gene3D" id="3.30.70.270">
    <property type="match status" value="2"/>
</dbReference>
<dbReference type="SMART" id="SM00219">
    <property type="entry name" value="TyrKc"/>
    <property type="match status" value="1"/>
</dbReference>
<dbReference type="Gene3D" id="1.10.510.10">
    <property type="entry name" value="Transferase(Phosphotransferase) domain 1"/>
    <property type="match status" value="1"/>
</dbReference>
<accession>A0ABN9LEM7</accession>
<dbReference type="PRINTS" id="PR00109">
    <property type="entry name" value="TYRKINASE"/>
</dbReference>
<dbReference type="InterPro" id="IPR000477">
    <property type="entry name" value="RT_dom"/>
</dbReference>
<dbReference type="Pfam" id="PF07714">
    <property type="entry name" value="PK_Tyr_Ser-Thr"/>
    <property type="match status" value="1"/>
</dbReference>
<dbReference type="InterPro" id="IPR051320">
    <property type="entry name" value="Viral_Replic_Matur_Polypro"/>
</dbReference>
<feature type="binding site" evidence="4">
    <location>
        <position position="470"/>
    </location>
    <ligand>
        <name>ATP</name>
        <dbReference type="ChEBI" id="CHEBI:30616"/>
    </ligand>
</feature>
<dbReference type="InterPro" id="IPR017441">
    <property type="entry name" value="Protein_kinase_ATP_BS"/>
</dbReference>
<keyword evidence="5" id="KW-0812">Transmembrane</keyword>
<evidence type="ECO:0000259" key="6">
    <source>
        <dbReference type="PROSITE" id="PS50011"/>
    </source>
</evidence>
<keyword evidence="3" id="KW-0829">Tyrosine-protein kinase</keyword>
<dbReference type="EC" id="3.1.26.4" evidence="2"/>
<dbReference type="InterPro" id="IPR043128">
    <property type="entry name" value="Rev_trsase/Diguanyl_cyclase"/>
</dbReference>
<dbReference type="InterPro" id="IPR011009">
    <property type="entry name" value="Kinase-like_dom_sf"/>
</dbReference>
<keyword evidence="5" id="KW-1133">Transmembrane helix</keyword>
<comment type="similarity">
    <text evidence="1">Belongs to the beta type-B retroviral polymerase family. HERV class-II K(HML-2) pol subfamily.</text>
</comment>
<dbReference type="PANTHER" id="PTHR33064:SF29">
    <property type="entry name" value="PEPTIDASE A2 DOMAIN-CONTAINING PROTEIN-RELATED"/>
    <property type="match status" value="1"/>
</dbReference>
<gene>
    <name evidence="8" type="ORF">RIMI_LOCUS7166334</name>
</gene>
<dbReference type="InterPro" id="IPR000719">
    <property type="entry name" value="Prot_kinase_dom"/>
</dbReference>
<dbReference type="SUPFAM" id="SSF56112">
    <property type="entry name" value="Protein kinase-like (PK-like)"/>
    <property type="match status" value="1"/>
</dbReference>
<comment type="caution">
    <text evidence="8">The sequence shown here is derived from an EMBL/GenBank/DDBJ whole genome shotgun (WGS) entry which is preliminary data.</text>
</comment>
<protein>
    <recommendedName>
        <fullName evidence="2">ribonuclease H</fullName>
        <ecNumber evidence="2">3.1.26.4</ecNumber>
    </recommendedName>
</protein>
<dbReference type="Gene3D" id="3.10.10.10">
    <property type="entry name" value="HIV Type 1 Reverse Transcriptase, subunit A, domain 1"/>
    <property type="match status" value="1"/>
</dbReference>
<evidence type="ECO:0000256" key="1">
    <source>
        <dbReference type="ARBA" id="ARBA00010879"/>
    </source>
</evidence>
<dbReference type="Gene3D" id="3.30.200.20">
    <property type="entry name" value="Phosphorylase Kinase, domain 1"/>
    <property type="match status" value="1"/>
</dbReference>
<dbReference type="InterPro" id="IPR008266">
    <property type="entry name" value="Tyr_kinase_AS"/>
</dbReference>
<evidence type="ECO:0000256" key="2">
    <source>
        <dbReference type="ARBA" id="ARBA00012180"/>
    </source>
</evidence>
<keyword evidence="5" id="KW-0472">Membrane</keyword>
<dbReference type="InterPro" id="IPR041577">
    <property type="entry name" value="RT_RNaseH_2"/>
</dbReference>
<dbReference type="PROSITE" id="PS50878">
    <property type="entry name" value="RT_POL"/>
    <property type="match status" value="1"/>
</dbReference>
<organism evidence="8 9">
    <name type="scientific">Ranitomeya imitator</name>
    <name type="common">mimic poison frog</name>
    <dbReference type="NCBI Taxonomy" id="111125"/>
    <lineage>
        <taxon>Eukaryota</taxon>
        <taxon>Metazoa</taxon>
        <taxon>Chordata</taxon>
        <taxon>Craniata</taxon>
        <taxon>Vertebrata</taxon>
        <taxon>Euteleostomi</taxon>
        <taxon>Amphibia</taxon>
        <taxon>Batrachia</taxon>
        <taxon>Anura</taxon>
        <taxon>Neobatrachia</taxon>
        <taxon>Hyloidea</taxon>
        <taxon>Dendrobatidae</taxon>
        <taxon>Dendrobatinae</taxon>
        <taxon>Ranitomeya</taxon>
    </lineage>
</organism>
<keyword evidence="4" id="KW-0067">ATP-binding</keyword>
<dbReference type="CDD" id="cd01647">
    <property type="entry name" value="RT_LTR"/>
    <property type="match status" value="1"/>
</dbReference>
<evidence type="ECO:0000256" key="5">
    <source>
        <dbReference type="SAM" id="Phobius"/>
    </source>
</evidence>
<dbReference type="InterPro" id="IPR043502">
    <property type="entry name" value="DNA/RNA_pol_sf"/>
</dbReference>
<dbReference type="InterPro" id="IPR001245">
    <property type="entry name" value="Ser-Thr/Tyr_kinase_cat_dom"/>
</dbReference>
<evidence type="ECO:0000313" key="9">
    <source>
        <dbReference type="Proteomes" id="UP001176940"/>
    </source>
</evidence>
<evidence type="ECO:0000259" key="7">
    <source>
        <dbReference type="PROSITE" id="PS50878"/>
    </source>
</evidence>
<dbReference type="Pfam" id="PF17919">
    <property type="entry name" value="RT_RNaseH_2"/>
    <property type="match status" value="1"/>
</dbReference>
<feature type="transmembrane region" description="Helical" evidence="5">
    <location>
        <begin position="347"/>
        <end position="370"/>
    </location>
</feature>
<dbReference type="PROSITE" id="PS00107">
    <property type="entry name" value="PROTEIN_KINASE_ATP"/>
    <property type="match status" value="1"/>
</dbReference>
<dbReference type="Proteomes" id="UP001176940">
    <property type="component" value="Unassembled WGS sequence"/>
</dbReference>
<feature type="domain" description="Protein kinase" evidence="6">
    <location>
        <begin position="435"/>
        <end position="589"/>
    </location>
</feature>
<sequence>MAMLDLGVIEESHSAWSSPIVLIPKPDGSIQFCNDFRKLNAVSKFDAYPMPRVDELIDRLGKARYITTLDLTKGYWQIPLAEAAREKTAFATPEGLFQYVYMPFGLHGAPATFQRLMDRVLRPHRQYASAYLDDIVIYSMDWETHLQKVQAVIDDLRDAGLTANPKKCHIRLEEARYLGYVIGRGVVKPQIDKIQAIQGWPQPVNKKQVQAFLGIAGYYRRFIPNFAAMATPLTDLTKGKGSVMVKWTSAAEEAFHSLKRALCSQPVLVTPDFSSEFVVQTDASDTGVGAVLSQVRDGVEHPVLYLSRKLNVHEQRYAVVEKECLAIKWALDSLKYYLAEASSFDEVGIIVGSSLGVLLVLLLLTAFVIYKRLKEKQIKHNPNKEIIDITHEDKELSKLRGLSNAVGLANACYAISTLPTKNEMENLPTFPRVNLELCVFLGSGAFGEVYQGIAKDILGPGTGSQKVAVKTLKSDATDEEKVEFLKEAHLMSQFHHPNILKLLGVCLHNEPQYIILELMDGGDLLSYLRGARVNTHVQESLSTVDLLDMSLDISTGCVYLEKMHFVHRDLAARNCLVSVKEIPQPRENC</sequence>
<proteinExistence type="inferred from homology"/>
<dbReference type="PROSITE" id="PS00109">
    <property type="entry name" value="PROTEIN_KINASE_TYR"/>
    <property type="match status" value="1"/>
</dbReference>
<evidence type="ECO:0000313" key="8">
    <source>
        <dbReference type="EMBL" id="CAJ0937379.1"/>
    </source>
</evidence>
<dbReference type="EMBL" id="CAUEEQ010013381">
    <property type="protein sequence ID" value="CAJ0937379.1"/>
    <property type="molecule type" value="Genomic_DNA"/>
</dbReference>
<reference evidence="8" key="1">
    <citation type="submission" date="2023-07" db="EMBL/GenBank/DDBJ databases">
        <authorList>
            <person name="Stuckert A."/>
        </authorList>
    </citation>
    <scope>NUCLEOTIDE SEQUENCE</scope>
</reference>
<dbReference type="PROSITE" id="PS50011">
    <property type="entry name" value="PROTEIN_KINASE_DOM"/>
    <property type="match status" value="1"/>
</dbReference>
<evidence type="ECO:0000256" key="3">
    <source>
        <dbReference type="ARBA" id="ARBA00023137"/>
    </source>
</evidence>
<dbReference type="SUPFAM" id="SSF56672">
    <property type="entry name" value="DNA/RNA polymerases"/>
    <property type="match status" value="1"/>
</dbReference>
<evidence type="ECO:0000256" key="4">
    <source>
        <dbReference type="PROSITE-ProRule" id="PRU10141"/>
    </source>
</evidence>
<keyword evidence="3" id="KW-0808">Transferase</keyword>
<dbReference type="InterPro" id="IPR020635">
    <property type="entry name" value="Tyr_kinase_cat_dom"/>
</dbReference>
<dbReference type="Pfam" id="PF00078">
    <property type="entry name" value="RVT_1"/>
    <property type="match status" value="1"/>
</dbReference>
<feature type="domain" description="Reverse transcriptase" evidence="7">
    <location>
        <begin position="4"/>
        <end position="182"/>
    </location>
</feature>
<dbReference type="PANTHER" id="PTHR33064">
    <property type="entry name" value="POL PROTEIN"/>
    <property type="match status" value="1"/>
</dbReference>
<keyword evidence="9" id="KW-1185">Reference proteome</keyword>
<keyword evidence="3" id="KW-0418">Kinase</keyword>
<name>A0ABN9LEM7_9NEOB</name>